<dbReference type="InterPro" id="IPR001757">
    <property type="entry name" value="P_typ_ATPase"/>
</dbReference>
<keyword evidence="16 17" id="KW-0472">Membrane</keyword>
<keyword evidence="15" id="KW-0406">Ion transport</keyword>
<dbReference type="eggNOG" id="COG0474">
    <property type="taxonomic scope" value="Bacteria"/>
</dbReference>
<reference evidence="19 20" key="2">
    <citation type="journal article" date="2013" name="PLoS ONE">
        <title>INDIGO - INtegrated Data Warehouse of MIcrobial GenOmes with Examples from the Red Sea Extremophiles.</title>
        <authorList>
            <person name="Alam I."/>
            <person name="Antunes A."/>
            <person name="Kamau A.A."/>
            <person name="Ba Alawi W."/>
            <person name="Kalkatawi M."/>
            <person name="Stingl U."/>
            <person name="Bajic V.B."/>
        </authorList>
    </citation>
    <scope>NUCLEOTIDE SEQUENCE [LARGE SCALE GENOMIC DNA]</scope>
    <source>
        <strain evidence="19 20">SSD-17B</strain>
    </source>
</reference>
<evidence type="ECO:0000259" key="18">
    <source>
        <dbReference type="SMART" id="SM00831"/>
    </source>
</evidence>
<dbReference type="PRINTS" id="PR00119">
    <property type="entry name" value="CATATPASE"/>
</dbReference>
<dbReference type="Gene3D" id="1.20.1110.10">
    <property type="entry name" value="Calcium-transporting ATPase, transmembrane domain"/>
    <property type="match status" value="1"/>
</dbReference>
<dbReference type="InterPro" id="IPR023299">
    <property type="entry name" value="ATPase_P-typ_cyto_dom_N"/>
</dbReference>
<dbReference type="Gene3D" id="3.40.50.1000">
    <property type="entry name" value="HAD superfamily/HAD-like"/>
    <property type="match status" value="1"/>
</dbReference>
<dbReference type="Gene3D" id="2.70.150.10">
    <property type="entry name" value="Calcium-transporting ATPase, cytoplasmic transduction domain A"/>
    <property type="match status" value="1"/>
</dbReference>
<keyword evidence="20" id="KW-1185">Reference proteome</keyword>
<dbReference type="EC" id="7.2.2.10" evidence="3"/>
<dbReference type="EMBL" id="AFNU02000002">
    <property type="protein sequence ID" value="ERJ13078.1"/>
    <property type="molecule type" value="Genomic_DNA"/>
</dbReference>
<dbReference type="Proteomes" id="UP000005707">
    <property type="component" value="Unassembled WGS sequence"/>
</dbReference>
<organism evidence="19 20">
    <name type="scientific">Haloplasma contractile SSD-17B</name>
    <dbReference type="NCBI Taxonomy" id="1033810"/>
    <lineage>
        <taxon>Bacteria</taxon>
        <taxon>Bacillati</taxon>
        <taxon>Mycoplasmatota</taxon>
        <taxon>Mollicutes</taxon>
        <taxon>Haloplasmatales</taxon>
        <taxon>Haloplasmataceae</taxon>
        <taxon>Haloplasma</taxon>
    </lineage>
</organism>
<keyword evidence="6" id="KW-0597">Phosphoprotein</keyword>
<evidence type="ECO:0000256" key="5">
    <source>
        <dbReference type="ARBA" id="ARBA00022475"/>
    </source>
</evidence>
<keyword evidence="10" id="KW-0547">Nucleotide-binding</keyword>
<keyword evidence="7" id="KW-0109">Calcium transport</keyword>
<dbReference type="PANTHER" id="PTHR43294">
    <property type="entry name" value="SODIUM/POTASSIUM-TRANSPORTING ATPASE SUBUNIT ALPHA"/>
    <property type="match status" value="1"/>
</dbReference>
<evidence type="ECO:0000256" key="15">
    <source>
        <dbReference type="ARBA" id="ARBA00023065"/>
    </source>
</evidence>
<dbReference type="InterPro" id="IPR008250">
    <property type="entry name" value="ATPase_P-typ_transduc_dom_A_sf"/>
</dbReference>
<dbReference type="SFLD" id="SFLDS00003">
    <property type="entry name" value="Haloacid_Dehalogenase"/>
    <property type="match status" value="1"/>
</dbReference>
<evidence type="ECO:0000256" key="12">
    <source>
        <dbReference type="ARBA" id="ARBA00022840"/>
    </source>
</evidence>
<evidence type="ECO:0000313" key="19">
    <source>
        <dbReference type="EMBL" id="ERJ13078.1"/>
    </source>
</evidence>
<dbReference type="Pfam" id="PF00689">
    <property type="entry name" value="Cation_ATPase_C"/>
    <property type="match status" value="1"/>
</dbReference>
<dbReference type="NCBIfam" id="TIGR01494">
    <property type="entry name" value="ATPase_P-type"/>
    <property type="match status" value="3"/>
</dbReference>
<dbReference type="Pfam" id="PF00122">
    <property type="entry name" value="E1-E2_ATPase"/>
    <property type="match status" value="1"/>
</dbReference>
<dbReference type="InterPro" id="IPR059000">
    <property type="entry name" value="ATPase_P-type_domA"/>
</dbReference>
<keyword evidence="13" id="KW-1278">Translocase</keyword>
<dbReference type="PRINTS" id="PR00120">
    <property type="entry name" value="HATPASE"/>
</dbReference>
<dbReference type="GO" id="GO:0005524">
    <property type="term" value="F:ATP binding"/>
    <property type="evidence" value="ECO:0007669"/>
    <property type="project" value="UniProtKB-KW"/>
</dbReference>
<dbReference type="FunFam" id="2.70.150.10:FF:000016">
    <property type="entry name" value="Calcium-transporting P-type ATPase putative"/>
    <property type="match status" value="1"/>
</dbReference>
<dbReference type="SMART" id="SM00831">
    <property type="entry name" value="Cation_ATPase_N"/>
    <property type="match status" value="1"/>
</dbReference>
<feature type="transmembrane region" description="Helical" evidence="17">
    <location>
        <begin position="60"/>
        <end position="77"/>
    </location>
</feature>
<dbReference type="InterPro" id="IPR004014">
    <property type="entry name" value="ATPase_P-typ_cation-transptr_N"/>
</dbReference>
<evidence type="ECO:0000256" key="17">
    <source>
        <dbReference type="SAM" id="Phobius"/>
    </source>
</evidence>
<evidence type="ECO:0000313" key="20">
    <source>
        <dbReference type="Proteomes" id="UP000005707"/>
    </source>
</evidence>
<dbReference type="InterPro" id="IPR050510">
    <property type="entry name" value="Cation_transp_ATPase_P-type"/>
</dbReference>
<dbReference type="Pfam" id="PF13246">
    <property type="entry name" value="Cation_ATPase"/>
    <property type="match status" value="1"/>
</dbReference>
<dbReference type="GO" id="GO:0046872">
    <property type="term" value="F:metal ion binding"/>
    <property type="evidence" value="ECO:0007669"/>
    <property type="project" value="UniProtKB-KW"/>
</dbReference>
<dbReference type="GO" id="GO:0016887">
    <property type="term" value="F:ATP hydrolysis activity"/>
    <property type="evidence" value="ECO:0007669"/>
    <property type="project" value="InterPro"/>
</dbReference>
<evidence type="ECO:0000256" key="14">
    <source>
        <dbReference type="ARBA" id="ARBA00022989"/>
    </source>
</evidence>
<evidence type="ECO:0000256" key="6">
    <source>
        <dbReference type="ARBA" id="ARBA00022553"/>
    </source>
</evidence>
<evidence type="ECO:0000256" key="2">
    <source>
        <dbReference type="ARBA" id="ARBA00005675"/>
    </source>
</evidence>
<keyword evidence="5" id="KW-1003">Cell membrane</keyword>
<dbReference type="OrthoDB" id="9813266at2"/>
<proteinExistence type="inferred from homology"/>
<dbReference type="NCBIfam" id="TIGR01517">
    <property type="entry name" value="ATPase-IIB_Ca"/>
    <property type="match status" value="1"/>
</dbReference>
<gene>
    <name evidence="19" type="ORF">HLPCO_000687</name>
</gene>
<dbReference type="InterPro" id="IPR023214">
    <property type="entry name" value="HAD_sf"/>
</dbReference>
<dbReference type="GO" id="GO:0005886">
    <property type="term" value="C:plasma membrane"/>
    <property type="evidence" value="ECO:0007669"/>
    <property type="project" value="UniProtKB-SubCell"/>
</dbReference>
<feature type="transmembrane region" description="Helical" evidence="17">
    <location>
        <begin position="278"/>
        <end position="304"/>
    </location>
</feature>
<dbReference type="STRING" id="1033810.HLPCO_000687"/>
<accession>U2EDL9</accession>
<evidence type="ECO:0000256" key="4">
    <source>
        <dbReference type="ARBA" id="ARBA00022448"/>
    </source>
</evidence>
<evidence type="ECO:0000256" key="10">
    <source>
        <dbReference type="ARBA" id="ARBA00022741"/>
    </source>
</evidence>
<dbReference type="InterPro" id="IPR023298">
    <property type="entry name" value="ATPase_P-typ_TM_dom_sf"/>
</dbReference>
<dbReference type="FunCoup" id="U2EDL9">
    <property type="interactions" value="235"/>
</dbReference>
<keyword evidence="19" id="KW-0378">Hydrolase</keyword>
<dbReference type="InterPro" id="IPR044492">
    <property type="entry name" value="P_typ_ATPase_HD_dom"/>
</dbReference>
<feature type="transmembrane region" description="Helical" evidence="17">
    <location>
        <begin position="83"/>
        <end position="102"/>
    </location>
</feature>
<feature type="transmembrane region" description="Helical" evidence="17">
    <location>
        <begin position="252"/>
        <end position="272"/>
    </location>
</feature>
<name>U2EDL9_9MOLU</name>
<dbReference type="FunFam" id="3.40.1110.10:FF:000053">
    <property type="entry name" value="Cation-transporting ATPase, E1-E2 family"/>
    <property type="match status" value="1"/>
</dbReference>
<keyword evidence="9" id="KW-0479">Metal-binding</keyword>
<evidence type="ECO:0000256" key="13">
    <source>
        <dbReference type="ARBA" id="ARBA00022967"/>
    </source>
</evidence>
<dbReference type="AlphaFoldDB" id="U2EDL9"/>
<feature type="transmembrane region" description="Helical" evidence="17">
    <location>
        <begin position="719"/>
        <end position="743"/>
    </location>
</feature>
<dbReference type="InterPro" id="IPR018303">
    <property type="entry name" value="ATPase_P-typ_P_site"/>
</dbReference>
<evidence type="ECO:0000256" key="9">
    <source>
        <dbReference type="ARBA" id="ARBA00022723"/>
    </source>
</evidence>
<feature type="transmembrane region" description="Helical" evidence="17">
    <location>
        <begin position="807"/>
        <end position="825"/>
    </location>
</feature>
<dbReference type="PROSITE" id="PS00154">
    <property type="entry name" value="ATPASE_E1_E2"/>
    <property type="match status" value="1"/>
</dbReference>
<dbReference type="RefSeq" id="WP_008826912.1">
    <property type="nucleotide sequence ID" value="NZ_AFNU02000002.1"/>
</dbReference>
<evidence type="ECO:0000256" key="11">
    <source>
        <dbReference type="ARBA" id="ARBA00022837"/>
    </source>
</evidence>
<keyword evidence="14 17" id="KW-1133">Transmembrane helix</keyword>
<dbReference type="SFLD" id="SFLDG00002">
    <property type="entry name" value="C1.7:_P-type_atpase_like"/>
    <property type="match status" value="1"/>
</dbReference>
<evidence type="ECO:0000256" key="8">
    <source>
        <dbReference type="ARBA" id="ARBA00022692"/>
    </source>
</evidence>
<dbReference type="SUPFAM" id="SSF81653">
    <property type="entry name" value="Calcium ATPase, transduction domain A"/>
    <property type="match status" value="1"/>
</dbReference>
<feature type="transmembrane region" description="Helical" evidence="17">
    <location>
        <begin position="845"/>
        <end position="872"/>
    </location>
</feature>
<dbReference type="GO" id="GO:1902600">
    <property type="term" value="P:proton transmembrane transport"/>
    <property type="evidence" value="ECO:0007669"/>
    <property type="project" value="TreeGrafter"/>
</dbReference>
<feature type="transmembrane region" description="Helical" evidence="17">
    <location>
        <begin position="692"/>
        <end position="713"/>
    </location>
</feature>
<dbReference type="FunFam" id="3.40.50.1000:FF:000028">
    <property type="entry name" value="Calcium-transporting P-type ATPase, putative"/>
    <property type="match status" value="1"/>
</dbReference>
<feature type="transmembrane region" description="Helical" evidence="17">
    <location>
        <begin position="878"/>
        <end position="896"/>
    </location>
</feature>
<keyword evidence="12" id="KW-0067">ATP-binding</keyword>
<dbReference type="InterPro" id="IPR006068">
    <property type="entry name" value="ATPase_P-typ_cation-transptr_C"/>
</dbReference>
<dbReference type="GO" id="GO:0005388">
    <property type="term" value="F:P-type calcium transporter activity"/>
    <property type="evidence" value="ECO:0007669"/>
    <property type="project" value="UniProtKB-EC"/>
</dbReference>
<dbReference type="FunFam" id="3.40.50.1000:FF:000001">
    <property type="entry name" value="Phospholipid-transporting ATPase IC"/>
    <property type="match status" value="1"/>
</dbReference>
<evidence type="ECO:0000256" key="3">
    <source>
        <dbReference type="ARBA" id="ARBA00012790"/>
    </source>
</evidence>
<dbReference type="CDD" id="cd02089">
    <property type="entry name" value="P-type_ATPase_Ca_prok"/>
    <property type="match status" value="1"/>
</dbReference>
<dbReference type="SFLD" id="SFLDF00027">
    <property type="entry name" value="p-type_atpase"/>
    <property type="match status" value="1"/>
</dbReference>
<feature type="transmembrane region" description="Helical" evidence="17">
    <location>
        <begin position="764"/>
        <end position="787"/>
    </location>
</feature>
<dbReference type="InterPro" id="IPR006408">
    <property type="entry name" value="P-type_ATPase_IIB"/>
</dbReference>
<dbReference type="SUPFAM" id="SSF56784">
    <property type="entry name" value="HAD-like"/>
    <property type="match status" value="1"/>
</dbReference>
<sequence>MEDIYYGEVDEVLDKLEVDRNDGLSQREVEKRIEQYGENTLKGKRQKTIVELIFDQFKSFLVMILIVAAVISLFIAITEGHDYIDGIIILVIVILNAILGVVQEKKASNALAALQEMSSPKAKVIRDGKIKEISSKELTVGDVVVIETGDYIPADIRLIESVNLKIEESALTGESVPVEKDYRDVYKKGDKVSLGDRKNMLFMSTMVTYGRGTGVVTGIGMETEIGKIAGMINEAVDEKTPLQEKLDQFGKILGIICIVVSVIIFILGMIQGKDLLDIFMTAVSLAVAAIPEGLPAVVTVVLALGMQRMVKRNAIMKRLSAVETLGSTTVICSDKTGTLTQNKMLVQSIYDLTNEYEVSGVGYLKEGDITLDGEQAEINTNLDLLLKTCCLCNDAKIKDEENDIIGDPTEGALLVLGLKADYHYEELNKKYKRIQEFPFDSERKLMSVINDVEDKHIMFTKGAFDQLLKRCKYALVNGEKTELTDEIIKNIQEQNLKLAKNALRVLAYAYKEVNESVDIKEEENDLIFLGITGMIDPPREEAKVAIKKCHSAGIRVVMITGDHKLTATAIGSELGIVKDEENVLSGDEIDDLSDQEFIDAVRNVNVFARVSPEHKVRIVSAIQDHGEIVAMTGDGVNDAPALKKAEIGVAMGITGTDVSKQAADMILTDDNFTSIVDAVEEGRTIFINIRKFISFLISCNIGEILLILVAMIFTNFFGGVIPLVAIQLLWINLMTDSFPAFAIGLEESEGNVMEKKPRDPKEPIANKSFIIKVVFQALGLAIGALTSFKLGLEISHANMSQADPVEIARTMTFVTVVVGELLRAFSSRSESKTIFQINMFGNKFLNYSVVLSLVLLGLLVYVPLFGSIFHLVPLDKTHILIAVGLSFIPLIFAELSKFARLERNIKE</sequence>
<dbReference type="SUPFAM" id="SSF81665">
    <property type="entry name" value="Calcium ATPase, transmembrane domain M"/>
    <property type="match status" value="1"/>
</dbReference>
<comment type="similarity">
    <text evidence="2">Belongs to the cation transport ATPase (P-type) (TC 3.A.3) family. Type IIA subfamily.</text>
</comment>
<keyword evidence="11" id="KW-0106">Calcium</keyword>
<comment type="subcellular location">
    <subcellularLocation>
        <location evidence="1">Cell membrane</location>
        <topology evidence="1">Multi-pass membrane protein</topology>
    </subcellularLocation>
</comment>
<keyword evidence="4" id="KW-0813">Transport</keyword>
<feature type="domain" description="Cation-transporting P-type ATPase N-terminal" evidence="18">
    <location>
        <begin position="3"/>
        <end position="77"/>
    </location>
</feature>
<comment type="caution">
    <text evidence="19">The sequence shown here is derived from an EMBL/GenBank/DDBJ whole genome shotgun (WGS) entry which is preliminary data.</text>
</comment>
<dbReference type="PANTHER" id="PTHR43294:SF21">
    <property type="entry name" value="CATION TRANSPORTING ATPASE"/>
    <property type="match status" value="1"/>
</dbReference>
<evidence type="ECO:0000256" key="1">
    <source>
        <dbReference type="ARBA" id="ARBA00004651"/>
    </source>
</evidence>
<dbReference type="Pfam" id="PF00690">
    <property type="entry name" value="Cation_ATPase_N"/>
    <property type="match status" value="1"/>
</dbReference>
<dbReference type="GO" id="GO:0140352">
    <property type="term" value="P:export from cell"/>
    <property type="evidence" value="ECO:0007669"/>
    <property type="project" value="UniProtKB-ARBA"/>
</dbReference>
<dbReference type="InterPro" id="IPR036412">
    <property type="entry name" value="HAD-like_sf"/>
</dbReference>
<protein>
    <recommendedName>
        <fullName evidence="3">P-type Ca(2+) transporter</fullName>
        <ecNumber evidence="3">7.2.2.10</ecNumber>
    </recommendedName>
</protein>
<reference evidence="19 20" key="1">
    <citation type="journal article" date="2011" name="J. Bacteriol.">
        <title>Genome sequence of Haloplasma contractile, an unusual contractile bacterium from a deep-sea anoxic brine lake.</title>
        <authorList>
            <person name="Antunes A."/>
            <person name="Alam I."/>
            <person name="El Dorry H."/>
            <person name="Siam R."/>
            <person name="Robertson A."/>
            <person name="Bajic V.B."/>
            <person name="Stingl U."/>
        </authorList>
    </citation>
    <scope>NUCLEOTIDE SEQUENCE [LARGE SCALE GENOMIC DNA]</scope>
    <source>
        <strain evidence="19 20">SSD-17B</strain>
    </source>
</reference>
<dbReference type="InParanoid" id="U2EDL9"/>
<evidence type="ECO:0000256" key="16">
    <source>
        <dbReference type="ARBA" id="ARBA00023136"/>
    </source>
</evidence>
<keyword evidence="8 17" id="KW-0812">Transmembrane</keyword>
<dbReference type="SUPFAM" id="SSF81660">
    <property type="entry name" value="Metal cation-transporting ATPase, ATP-binding domain N"/>
    <property type="match status" value="1"/>
</dbReference>
<dbReference type="Gene3D" id="3.40.1110.10">
    <property type="entry name" value="Calcium-transporting ATPase, cytoplasmic domain N"/>
    <property type="match status" value="1"/>
</dbReference>
<evidence type="ECO:0000256" key="7">
    <source>
        <dbReference type="ARBA" id="ARBA00022568"/>
    </source>
</evidence>